<keyword evidence="9" id="KW-1185">Reference proteome</keyword>
<dbReference type="PROSITE" id="PS50237">
    <property type="entry name" value="HECT"/>
    <property type="match status" value="1"/>
</dbReference>
<evidence type="ECO:0000256" key="6">
    <source>
        <dbReference type="PROSITE-ProRule" id="PRU00104"/>
    </source>
</evidence>
<dbReference type="Pfam" id="PF00632">
    <property type="entry name" value="HECT"/>
    <property type="match status" value="1"/>
</dbReference>
<comment type="catalytic activity">
    <reaction evidence="1">
        <text>S-ubiquitinyl-[E2 ubiquitin-conjugating enzyme]-L-cysteine + [acceptor protein]-L-lysine = [E2 ubiquitin-conjugating enzyme]-L-cysteine + N(6)-ubiquitinyl-[acceptor protein]-L-lysine.</text>
        <dbReference type="EC" id="2.3.2.26"/>
    </reaction>
</comment>
<feature type="active site" description="Glycyl thioester intermediate" evidence="6">
    <location>
        <position position="904"/>
    </location>
</feature>
<dbReference type="PANTHER" id="PTHR11254:SF440">
    <property type="entry name" value="E3 UBIQUITIN-PROTEIN LIGASE NEDD-4"/>
    <property type="match status" value="1"/>
</dbReference>
<protein>
    <recommendedName>
        <fullName evidence="3">HECT-type E3 ubiquitin transferase</fullName>
        <ecNumber evidence="3">2.3.2.26</ecNumber>
    </recommendedName>
</protein>
<dbReference type="Gene3D" id="3.90.1750.10">
    <property type="entry name" value="Hect, E3 ligase catalytic domains"/>
    <property type="match status" value="1"/>
</dbReference>
<evidence type="ECO:0000313" key="9">
    <source>
        <dbReference type="Proteomes" id="UP001189429"/>
    </source>
</evidence>
<evidence type="ECO:0000313" key="8">
    <source>
        <dbReference type="EMBL" id="CAK0895705.1"/>
    </source>
</evidence>
<dbReference type="Gene3D" id="3.30.2160.10">
    <property type="entry name" value="Hect, E3 ligase catalytic domain"/>
    <property type="match status" value="1"/>
</dbReference>
<dbReference type="SUPFAM" id="SSF56204">
    <property type="entry name" value="Hect, E3 ligase catalytic domain"/>
    <property type="match status" value="1"/>
</dbReference>
<sequence length="941" mass="103105">MATDQRPCKVRRKATIAQSYVEAYSGFLSGCHHLDDDDHLGELYDWVQQPRTVQRVEFWGSRSFVHPRVFFLYTTGDSTKDLDGKFWGFEEGDFLLVDTLHLSSSEYIKTILETRCAQKFEDGCRFDEHTLLQLTLRVSSGRTFTVTFDPQSAPTLKRSRTIQAAEGHMIVDYDVFSDPEDLYDKPLQTHFRGYGGGDGCKFRQHGTAFEIGVVQMPIDGDFRRLSSLLLVDDCSVEHVKDARNHFKSGNVAHVLCHIGGHEAAAALMKLVGAGLESLLVECDQWGMSPAFYAITSPYSSTACLEAVLSCAQDAVKWVWTEPRPDGGGFGYGFNLAHLAAHEGKDVCLEVLSRFGGACNIFSARCRFRSWTPAHHAVGVRQGSCSDSDELELLAPLHDSEIPNRLRCLQIPILHESILQYVAPLLQLDTYSSGQSFSNSLGIAQKDARDASSLCVKDCYGFTAAHYATRKEFLDYLLEIGGLAPLYEDMIARPDRLALREGGTKDMPSCWHDVTRILTSSRKYLPLQVRQLWLSAAMKASIPDGDEGLVLVVDWSSPLSGACEALGVDEHSGSLTTARPALLTTVRNAASDAAAGDGLRREWLTRVAARLLEPDHGLFEQDPGRRTLVVNKHSGDIVPDHLAQFALLGRVIGLAFLHGEQIQKLSDLNGVVLSQLLGRDMNSADALAVLDPEKFKNLSLLEGLDGPSVESAHLVFSVSKFSLPEYLAPCGRAGFDEEVELKIGGANVSVTKENVGEYINLAAKYWVTQLCDQSQPQLVAAKAGLGVLLTPHIEAAMNRLFTLTEIQLTLGGLVEITDDIVKDWKQHTIYEGAVSSSHVLALWFWSVVSEFSFADRAKLLAFCTGSPSPPAVGFSRLPGFNGGIAQFTLVGTGSSEEQLPSASTCFAKLKLPAYKSLQTLRSKLTQAIELYEGFAEAAVGHA</sequence>
<organism evidence="8 9">
    <name type="scientific">Prorocentrum cordatum</name>
    <dbReference type="NCBI Taxonomy" id="2364126"/>
    <lineage>
        <taxon>Eukaryota</taxon>
        <taxon>Sar</taxon>
        <taxon>Alveolata</taxon>
        <taxon>Dinophyceae</taxon>
        <taxon>Prorocentrales</taxon>
        <taxon>Prorocentraceae</taxon>
        <taxon>Prorocentrum</taxon>
    </lineage>
</organism>
<keyword evidence="5 6" id="KW-0833">Ubl conjugation pathway</keyword>
<evidence type="ECO:0000256" key="5">
    <source>
        <dbReference type="ARBA" id="ARBA00022786"/>
    </source>
</evidence>
<dbReference type="EMBL" id="CAUYUJ010020078">
    <property type="protein sequence ID" value="CAK0895705.1"/>
    <property type="molecule type" value="Genomic_DNA"/>
</dbReference>
<proteinExistence type="predicted"/>
<dbReference type="SMART" id="SM00119">
    <property type="entry name" value="HECTc"/>
    <property type="match status" value="1"/>
</dbReference>
<dbReference type="PANTHER" id="PTHR11254">
    <property type="entry name" value="HECT DOMAIN UBIQUITIN-PROTEIN LIGASE"/>
    <property type="match status" value="1"/>
</dbReference>
<comment type="pathway">
    <text evidence="2">Protein modification; protein ubiquitination.</text>
</comment>
<accession>A0ABN9X8B8</accession>
<evidence type="ECO:0000256" key="2">
    <source>
        <dbReference type="ARBA" id="ARBA00004906"/>
    </source>
</evidence>
<keyword evidence="4" id="KW-0808">Transferase</keyword>
<dbReference type="InterPro" id="IPR000569">
    <property type="entry name" value="HECT_dom"/>
</dbReference>
<evidence type="ECO:0000256" key="4">
    <source>
        <dbReference type="ARBA" id="ARBA00022679"/>
    </source>
</evidence>
<dbReference type="Gene3D" id="3.30.2410.10">
    <property type="entry name" value="Hect, E3 ligase catalytic domain"/>
    <property type="match status" value="1"/>
</dbReference>
<feature type="domain" description="HECT" evidence="7">
    <location>
        <begin position="570"/>
        <end position="936"/>
    </location>
</feature>
<dbReference type="Proteomes" id="UP001189429">
    <property type="component" value="Unassembled WGS sequence"/>
</dbReference>
<evidence type="ECO:0000256" key="3">
    <source>
        <dbReference type="ARBA" id="ARBA00012485"/>
    </source>
</evidence>
<dbReference type="EC" id="2.3.2.26" evidence="3"/>
<evidence type="ECO:0000259" key="7">
    <source>
        <dbReference type="PROSITE" id="PS50237"/>
    </source>
</evidence>
<comment type="caution">
    <text evidence="8">The sequence shown here is derived from an EMBL/GenBank/DDBJ whole genome shotgun (WGS) entry which is preliminary data.</text>
</comment>
<evidence type="ECO:0000256" key="1">
    <source>
        <dbReference type="ARBA" id="ARBA00000885"/>
    </source>
</evidence>
<dbReference type="InterPro" id="IPR050409">
    <property type="entry name" value="E3_ubiq-protein_ligase"/>
</dbReference>
<reference evidence="8" key="1">
    <citation type="submission" date="2023-10" db="EMBL/GenBank/DDBJ databases">
        <authorList>
            <person name="Chen Y."/>
            <person name="Shah S."/>
            <person name="Dougan E. K."/>
            <person name="Thang M."/>
            <person name="Chan C."/>
        </authorList>
    </citation>
    <scope>NUCLEOTIDE SEQUENCE [LARGE SCALE GENOMIC DNA]</scope>
</reference>
<name>A0ABN9X8B8_9DINO</name>
<dbReference type="InterPro" id="IPR035983">
    <property type="entry name" value="Hect_E3_ubiquitin_ligase"/>
</dbReference>
<gene>
    <name evidence="8" type="ORF">PCOR1329_LOCUS74379</name>
</gene>